<dbReference type="EMBL" id="CP088156">
    <property type="protein sequence ID" value="UFZ05168.1"/>
    <property type="molecule type" value="Genomic_DNA"/>
</dbReference>
<dbReference type="RefSeq" id="WP_231322970.1">
    <property type="nucleotide sequence ID" value="NZ_CP088156.1"/>
</dbReference>
<keyword evidence="2" id="KW-1185">Reference proteome</keyword>
<evidence type="ECO:0000313" key="1">
    <source>
        <dbReference type="EMBL" id="UFZ05168.1"/>
    </source>
</evidence>
<accession>A0ABY3RDK2</accession>
<dbReference type="InterPro" id="IPR045459">
    <property type="entry name" value="DUF5908"/>
</dbReference>
<proteinExistence type="predicted"/>
<protein>
    <submittedName>
        <fullName evidence="1">DUF5908 family protein</fullName>
    </submittedName>
</protein>
<dbReference type="Pfam" id="PF19265">
    <property type="entry name" value="DUF5908"/>
    <property type="match status" value="1"/>
</dbReference>
<name>A0ABY3RDK2_9BRAD</name>
<sequence>MPVEIRELIIRAVVDPHKVDERSHAPNGPAFDRDALVQACVDETLRILRREKER</sequence>
<gene>
    <name evidence="1" type="ORF">LQG66_02255</name>
</gene>
<organism evidence="1 2">
    <name type="scientific">Bradyrhizobium ontarionense</name>
    <dbReference type="NCBI Taxonomy" id="2898149"/>
    <lineage>
        <taxon>Bacteria</taxon>
        <taxon>Pseudomonadati</taxon>
        <taxon>Pseudomonadota</taxon>
        <taxon>Alphaproteobacteria</taxon>
        <taxon>Hyphomicrobiales</taxon>
        <taxon>Nitrobacteraceae</taxon>
        <taxon>Bradyrhizobium</taxon>
    </lineage>
</organism>
<dbReference type="Proteomes" id="UP001431010">
    <property type="component" value="Chromosome"/>
</dbReference>
<evidence type="ECO:0000313" key="2">
    <source>
        <dbReference type="Proteomes" id="UP001431010"/>
    </source>
</evidence>
<reference evidence="1" key="1">
    <citation type="journal article" date="2024" name="Antonie Van Leeuwenhoek">
        <title>Bradyrhizobium ontarionense sp. nov., a novel bacterial symbiont isolated from Aeschynomene indica (Indian jointvetch), harbours photosynthesis, nitrogen fixation and nitrous oxide (N2O) reductase genes.</title>
        <authorList>
            <person name="Bromfield E.S.P."/>
            <person name="Cloutier S."/>
        </authorList>
    </citation>
    <scope>NUCLEOTIDE SEQUENCE</scope>
    <source>
        <strain evidence="1">A19</strain>
    </source>
</reference>